<dbReference type="AlphaFoldDB" id="A0A8K0KR80"/>
<dbReference type="Proteomes" id="UP000792457">
    <property type="component" value="Unassembled WGS sequence"/>
</dbReference>
<evidence type="ECO:0000313" key="3">
    <source>
        <dbReference type="Proteomes" id="UP000792457"/>
    </source>
</evidence>
<reference evidence="2" key="1">
    <citation type="submission" date="2013-04" db="EMBL/GenBank/DDBJ databases">
        <authorList>
            <person name="Qu J."/>
            <person name="Murali S.C."/>
            <person name="Bandaranaike D."/>
            <person name="Bellair M."/>
            <person name="Blankenburg K."/>
            <person name="Chao H."/>
            <person name="Dinh H."/>
            <person name="Doddapaneni H."/>
            <person name="Downs B."/>
            <person name="Dugan-Rocha S."/>
            <person name="Elkadiri S."/>
            <person name="Gnanaolivu R.D."/>
            <person name="Hernandez B."/>
            <person name="Javaid M."/>
            <person name="Jayaseelan J.C."/>
            <person name="Lee S."/>
            <person name="Li M."/>
            <person name="Ming W."/>
            <person name="Munidasa M."/>
            <person name="Muniz J."/>
            <person name="Nguyen L."/>
            <person name="Ongeri F."/>
            <person name="Osuji N."/>
            <person name="Pu L.-L."/>
            <person name="Puazo M."/>
            <person name="Qu C."/>
            <person name="Quiroz J."/>
            <person name="Raj R."/>
            <person name="Weissenberger G."/>
            <person name="Xin Y."/>
            <person name="Zou X."/>
            <person name="Han Y."/>
            <person name="Richards S."/>
            <person name="Worley K."/>
            <person name="Muzny D."/>
            <person name="Gibbs R."/>
        </authorList>
    </citation>
    <scope>NUCLEOTIDE SEQUENCE</scope>
    <source>
        <strain evidence="2">Sampled in the wild</strain>
    </source>
</reference>
<name>A0A8K0KR80_LADFU</name>
<reference evidence="2" key="2">
    <citation type="submission" date="2017-10" db="EMBL/GenBank/DDBJ databases">
        <title>Ladona fulva Genome sequencing and assembly.</title>
        <authorList>
            <person name="Murali S."/>
            <person name="Richards S."/>
            <person name="Bandaranaike D."/>
            <person name="Bellair M."/>
            <person name="Blankenburg K."/>
            <person name="Chao H."/>
            <person name="Dinh H."/>
            <person name="Doddapaneni H."/>
            <person name="Dugan-Rocha S."/>
            <person name="Elkadiri S."/>
            <person name="Gnanaolivu R."/>
            <person name="Hernandez B."/>
            <person name="Skinner E."/>
            <person name="Javaid M."/>
            <person name="Lee S."/>
            <person name="Li M."/>
            <person name="Ming W."/>
            <person name="Munidasa M."/>
            <person name="Muniz J."/>
            <person name="Nguyen L."/>
            <person name="Hughes D."/>
            <person name="Osuji N."/>
            <person name="Pu L.-L."/>
            <person name="Puazo M."/>
            <person name="Qu C."/>
            <person name="Quiroz J."/>
            <person name="Raj R."/>
            <person name="Weissenberger G."/>
            <person name="Xin Y."/>
            <person name="Zou X."/>
            <person name="Han Y."/>
            <person name="Worley K."/>
            <person name="Muzny D."/>
            <person name="Gibbs R."/>
        </authorList>
    </citation>
    <scope>NUCLEOTIDE SEQUENCE</scope>
    <source>
        <strain evidence="2">Sampled in the wild</strain>
    </source>
</reference>
<accession>A0A8K0KR80</accession>
<organism evidence="2 3">
    <name type="scientific">Ladona fulva</name>
    <name type="common">Scarce chaser dragonfly</name>
    <name type="synonym">Libellula fulva</name>
    <dbReference type="NCBI Taxonomy" id="123851"/>
    <lineage>
        <taxon>Eukaryota</taxon>
        <taxon>Metazoa</taxon>
        <taxon>Ecdysozoa</taxon>
        <taxon>Arthropoda</taxon>
        <taxon>Hexapoda</taxon>
        <taxon>Insecta</taxon>
        <taxon>Pterygota</taxon>
        <taxon>Palaeoptera</taxon>
        <taxon>Odonata</taxon>
        <taxon>Epiprocta</taxon>
        <taxon>Anisoptera</taxon>
        <taxon>Libelluloidea</taxon>
        <taxon>Libellulidae</taxon>
        <taxon>Ladona</taxon>
    </lineage>
</organism>
<proteinExistence type="predicted"/>
<gene>
    <name evidence="2" type="ORF">J437_LFUL018330</name>
</gene>
<evidence type="ECO:0000313" key="2">
    <source>
        <dbReference type="EMBL" id="KAG8238376.1"/>
    </source>
</evidence>
<keyword evidence="3" id="KW-1185">Reference proteome</keyword>
<comment type="caution">
    <text evidence="2">The sequence shown here is derived from an EMBL/GenBank/DDBJ whole genome shotgun (WGS) entry which is preliminary data.</text>
</comment>
<feature type="region of interest" description="Disordered" evidence="1">
    <location>
        <begin position="1"/>
        <end position="24"/>
    </location>
</feature>
<evidence type="ECO:0000256" key="1">
    <source>
        <dbReference type="SAM" id="MobiDB-lite"/>
    </source>
</evidence>
<protein>
    <submittedName>
        <fullName evidence="2">Uncharacterized protein</fullName>
    </submittedName>
</protein>
<feature type="compositionally biased region" description="Polar residues" evidence="1">
    <location>
        <begin position="14"/>
        <end position="24"/>
    </location>
</feature>
<sequence>MQCAGSRWGPGALLSSSSPNSQNRCLSGQLHDALKIRHREHPDSALAALGDVGDDKTVCGDLHGVSQSTVSVIIKTVSQDISSHLHEWITFPNTQQAFDKFKESFYNVAKFP</sequence>
<feature type="non-terminal residue" evidence="2">
    <location>
        <position position="112"/>
    </location>
</feature>
<dbReference type="EMBL" id="KZ309349">
    <property type="protein sequence ID" value="KAG8238376.1"/>
    <property type="molecule type" value="Genomic_DNA"/>
</dbReference>